<dbReference type="InterPro" id="IPR018062">
    <property type="entry name" value="HTH_AraC-typ_CS"/>
</dbReference>
<organism evidence="5 6">
    <name type="scientific">Photobacterium atrarenae</name>
    <dbReference type="NCBI Taxonomy" id="865757"/>
    <lineage>
        <taxon>Bacteria</taxon>
        <taxon>Pseudomonadati</taxon>
        <taxon>Pseudomonadota</taxon>
        <taxon>Gammaproteobacteria</taxon>
        <taxon>Vibrionales</taxon>
        <taxon>Vibrionaceae</taxon>
        <taxon>Photobacterium</taxon>
    </lineage>
</organism>
<evidence type="ECO:0000256" key="1">
    <source>
        <dbReference type="ARBA" id="ARBA00023015"/>
    </source>
</evidence>
<accession>A0ABY5GIT6</accession>
<keyword evidence="1" id="KW-0805">Transcription regulation</keyword>
<proteinExistence type="predicted"/>
<dbReference type="RefSeq" id="WP_255390449.1">
    <property type="nucleotide sequence ID" value="NZ_CP101508.1"/>
</dbReference>
<sequence>MEQTFRANQPDTKNPVAVKQITPQLHASGGADSMCWYNLQFPDLKGRNHFQCFQLAENICFTKSTYQSDVPLLSEIDYPTETTLLVFGLMGESRLGFCKDALNTIKAGEIWLFNVKGSALYRYTSANTCHEMAVLKIPTDRLQRTFSEQDRSLNPIFTMEYAKVAIQQDNARWIAPLLNNPLLHPFDRMKAEGRALALIAHWLIPLAQPFHPDNAPISKRDPIERARKILISEMTNPPTLDDLARKVGMSHTRLNRSFKKTYGKTVFSWLRSYRIALAKSYLRDHAHSITEIAHLCGFSSASHFTQAFRQQEGLTPIDYRSQH</sequence>
<dbReference type="InterPro" id="IPR020449">
    <property type="entry name" value="Tscrpt_reg_AraC-type_HTH"/>
</dbReference>
<dbReference type="PROSITE" id="PS01124">
    <property type="entry name" value="HTH_ARAC_FAMILY_2"/>
    <property type="match status" value="1"/>
</dbReference>
<dbReference type="InterPro" id="IPR053142">
    <property type="entry name" value="PchR_regulatory_protein"/>
</dbReference>
<dbReference type="Gene3D" id="1.10.10.60">
    <property type="entry name" value="Homeodomain-like"/>
    <property type="match status" value="2"/>
</dbReference>
<evidence type="ECO:0000259" key="4">
    <source>
        <dbReference type="PROSITE" id="PS01124"/>
    </source>
</evidence>
<dbReference type="PRINTS" id="PR00032">
    <property type="entry name" value="HTHARAC"/>
</dbReference>
<keyword evidence="2" id="KW-0238">DNA-binding</keyword>
<keyword evidence="3" id="KW-0804">Transcription</keyword>
<dbReference type="PANTHER" id="PTHR47893:SF1">
    <property type="entry name" value="REGULATORY PROTEIN PCHR"/>
    <property type="match status" value="1"/>
</dbReference>
<protein>
    <submittedName>
        <fullName evidence="5">AraC family transcriptional regulator</fullName>
    </submittedName>
</protein>
<dbReference type="PANTHER" id="PTHR47893">
    <property type="entry name" value="REGULATORY PROTEIN PCHR"/>
    <property type="match status" value="1"/>
</dbReference>
<keyword evidence="6" id="KW-1185">Reference proteome</keyword>
<dbReference type="Proteomes" id="UP001057998">
    <property type="component" value="Chromosome 1"/>
</dbReference>
<evidence type="ECO:0000256" key="3">
    <source>
        <dbReference type="ARBA" id="ARBA00023163"/>
    </source>
</evidence>
<gene>
    <name evidence="5" type="ORF">NNL38_07805</name>
</gene>
<feature type="domain" description="HTH araC/xylS-type" evidence="4">
    <location>
        <begin position="224"/>
        <end position="322"/>
    </location>
</feature>
<dbReference type="SUPFAM" id="SSF46689">
    <property type="entry name" value="Homeodomain-like"/>
    <property type="match status" value="2"/>
</dbReference>
<dbReference type="InterPro" id="IPR009057">
    <property type="entry name" value="Homeodomain-like_sf"/>
</dbReference>
<dbReference type="Pfam" id="PF12833">
    <property type="entry name" value="HTH_18"/>
    <property type="match status" value="1"/>
</dbReference>
<evidence type="ECO:0000313" key="6">
    <source>
        <dbReference type="Proteomes" id="UP001057998"/>
    </source>
</evidence>
<dbReference type="SMART" id="SM00342">
    <property type="entry name" value="HTH_ARAC"/>
    <property type="match status" value="1"/>
</dbReference>
<dbReference type="PROSITE" id="PS00041">
    <property type="entry name" value="HTH_ARAC_FAMILY_1"/>
    <property type="match status" value="1"/>
</dbReference>
<evidence type="ECO:0000256" key="2">
    <source>
        <dbReference type="ARBA" id="ARBA00023125"/>
    </source>
</evidence>
<dbReference type="InterPro" id="IPR018060">
    <property type="entry name" value="HTH_AraC"/>
</dbReference>
<evidence type="ECO:0000313" key="5">
    <source>
        <dbReference type="EMBL" id="UTV29117.1"/>
    </source>
</evidence>
<name>A0ABY5GIT6_9GAMM</name>
<dbReference type="EMBL" id="CP101508">
    <property type="protein sequence ID" value="UTV29117.1"/>
    <property type="molecule type" value="Genomic_DNA"/>
</dbReference>
<reference evidence="5" key="1">
    <citation type="submission" date="2022-07" db="EMBL/GenBank/DDBJ databases">
        <title>Genome sequencing of Photobacterium atrarenae GJH2-4.</title>
        <authorList>
            <person name="Park S.-J."/>
        </authorList>
    </citation>
    <scope>NUCLEOTIDE SEQUENCE</scope>
    <source>
        <strain evidence="5">GJH2-4</strain>
    </source>
</reference>